<proteinExistence type="predicted"/>
<dbReference type="GO" id="GO:0006310">
    <property type="term" value="P:DNA recombination"/>
    <property type="evidence" value="ECO:0007669"/>
    <property type="project" value="UniProtKB-KW"/>
</dbReference>
<feature type="domain" description="Tyr recombinase" evidence="2">
    <location>
        <begin position="222"/>
        <end position="332"/>
    </location>
</feature>
<dbReference type="InterPro" id="IPR013762">
    <property type="entry name" value="Integrase-like_cat_sf"/>
</dbReference>
<keyword evidence="4" id="KW-1185">Reference proteome</keyword>
<keyword evidence="1" id="KW-0233">DNA recombination</keyword>
<dbReference type="InterPro" id="IPR002104">
    <property type="entry name" value="Integrase_catalytic"/>
</dbReference>
<organism evidence="3 4">
    <name type="scientific">Caballeronia arationis</name>
    <dbReference type="NCBI Taxonomy" id="1777142"/>
    <lineage>
        <taxon>Bacteria</taxon>
        <taxon>Pseudomonadati</taxon>
        <taxon>Pseudomonadota</taxon>
        <taxon>Betaproteobacteria</taxon>
        <taxon>Burkholderiales</taxon>
        <taxon>Burkholderiaceae</taxon>
        <taxon>Caballeronia</taxon>
    </lineage>
</organism>
<dbReference type="GO" id="GO:0015074">
    <property type="term" value="P:DNA integration"/>
    <property type="evidence" value="ECO:0007669"/>
    <property type="project" value="InterPro"/>
</dbReference>
<dbReference type="Gene3D" id="1.10.443.10">
    <property type="entry name" value="Intergrase catalytic core"/>
    <property type="match status" value="1"/>
</dbReference>
<accession>A0A7Z7IFS1</accession>
<dbReference type="SUPFAM" id="SSF56349">
    <property type="entry name" value="DNA breaking-rejoining enzymes"/>
    <property type="match status" value="1"/>
</dbReference>
<sequence>MSTPLLADERLIEKLLAHLRAEGYSLRIQRWYPARVRPFLNYCRRNGLSIETVVSGHVTQFLRGQYRRSRKRNSNLPPLQQWRHRYTGAINMMLRLVRGAWPVPDPPSNAIEGFHRDIVMEYDTWLRELRGLHPLTRAKRAKHALQFLTSLGQRADPQGLKYLSVHELDAYLKQCCVGLRRASIEDRTVCLRDFLRHLWRTGRTATDLAGTVIGPRIYEHEGIPVALRTEDVTRVLEVTRKDLSPVGLRDYAILSLLSTYGLRAAEVVNLRLEDIDWRRDMLRVRHTKTGTSSELPLLREPGEAVLRYVEKARPPSVYREADSKAKCNTYLV</sequence>
<gene>
    <name evidence="3" type="ORF">SAMN05446927_7730</name>
</gene>
<evidence type="ECO:0000313" key="3">
    <source>
        <dbReference type="EMBL" id="SOE89077.1"/>
    </source>
</evidence>
<dbReference type="Proteomes" id="UP000219522">
    <property type="component" value="Unassembled WGS sequence"/>
</dbReference>
<reference evidence="3 4" key="1">
    <citation type="submission" date="2017-09" db="EMBL/GenBank/DDBJ databases">
        <authorList>
            <person name="Varghese N."/>
            <person name="Submissions S."/>
        </authorList>
    </citation>
    <scope>NUCLEOTIDE SEQUENCE [LARGE SCALE GENOMIC DNA]</scope>
    <source>
        <strain evidence="3 4">OK806</strain>
    </source>
</reference>
<protein>
    <submittedName>
        <fullName evidence="3">Phage integrase family protein</fullName>
    </submittedName>
</protein>
<dbReference type="Pfam" id="PF00589">
    <property type="entry name" value="Phage_integrase"/>
    <property type="match status" value="1"/>
</dbReference>
<dbReference type="AlphaFoldDB" id="A0A7Z7IFS1"/>
<dbReference type="PROSITE" id="PS51898">
    <property type="entry name" value="TYR_RECOMBINASE"/>
    <property type="match status" value="1"/>
</dbReference>
<evidence type="ECO:0000256" key="1">
    <source>
        <dbReference type="ARBA" id="ARBA00023172"/>
    </source>
</evidence>
<dbReference type="RefSeq" id="WP_167306368.1">
    <property type="nucleotide sequence ID" value="NZ_OCSU01000003.1"/>
</dbReference>
<evidence type="ECO:0000259" key="2">
    <source>
        <dbReference type="PROSITE" id="PS51898"/>
    </source>
</evidence>
<dbReference type="GO" id="GO:0003677">
    <property type="term" value="F:DNA binding"/>
    <property type="evidence" value="ECO:0007669"/>
    <property type="project" value="InterPro"/>
</dbReference>
<dbReference type="InterPro" id="IPR011010">
    <property type="entry name" value="DNA_brk_join_enz"/>
</dbReference>
<name>A0A7Z7IFS1_9BURK</name>
<dbReference type="EMBL" id="OCSU01000003">
    <property type="protein sequence ID" value="SOE89077.1"/>
    <property type="molecule type" value="Genomic_DNA"/>
</dbReference>
<comment type="caution">
    <text evidence="3">The sequence shown here is derived from an EMBL/GenBank/DDBJ whole genome shotgun (WGS) entry which is preliminary data.</text>
</comment>
<evidence type="ECO:0000313" key="4">
    <source>
        <dbReference type="Proteomes" id="UP000219522"/>
    </source>
</evidence>